<dbReference type="PANTHER" id="PTHR43784:SF2">
    <property type="entry name" value="GDSL-LIKE LIPASE_ACYLHYDROLASE, PUTATIVE (AFU_ORTHOLOGUE AFUA_2G00820)-RELATED"/>
    <property type="match status" value="1"/>
</dbReference>
<keyword evidence="2" id="KW-0378">Hydrolase</keyword>
<dbReference type="RefSeq" id="WP_266338936.1">
    <property type="nucleotide sequence ID" value="NZ_JAPKNK010000004.1"/>
</dbReference>
<name>A0A9X3E210_9HYPH</name>
<dbReference type="InterPro" id="IPR013830">
    <property type="entry name" value="SGNH_hydro"/>
</dbReference>
<evidence type="ECO:0000313" key="2">
    <source>
        <dbReference type="EMBL" id="MCX5569969.1"/>
    </source>
</evidence>
<dbReference type="GO" id="GO:0016788">
    <property type="term" value="F:hydrolase activity, acting on ester bonds"/>
    <property type="evidence" value="ECO:0007669"/>
    <property type="project" value="UniProtKB-ARBA"/>
</dbReference>
<organism evidence="2 3">
    <name type="scientific">Kaistia nematophila</name>
    <dbReference type="NCBI Taxonomy" id="2994654"/>
    <lineage>
        <taxon>Bacteria</taxon>
        <taxon>Pseudomonadati</taxon>
        <taxon>Pseudomonadota</taxon>
        <taxon>Alphaproteobacteria</taxon>
        <taxon>Hyphomicrobiales</taxon>
        <taxon>Kaistiaceae</taxon>
        <taxon>Kaistia</taxon>
    </lineage>
</organism>
<dbReference type="SUPFAM" id="SSF52266">
    <property type="entry name" value="SGNH hydrolase"/>
    <property type="match status" value="1"/>
</dbReference>
<reference evidence="2" key="1">
    <citation type="submission" date="2022-11" db="EMBL/GenBank/DDBJ databases">
        <title>Biodiversity and phylogenetic relationships of bacteria.</title>
        <authorList>
            <person name="Machado R.A.R."/>
            <person name="Bhat A."/>
            <person name="Loulou A."/>
            <person name="Kallel S."/>
        </authorList>
    </citation>
    <scope>NUCLEOTIDE SEQUENCE</scope>
    <source>
        <strain evidence="2">K-TC2</strain>
    </source>
</reference>
<gene>
    <name evidence="2" type="ORF">OSH07_12250</name>
</gene>
<dbReference type="Pfam" id="PF13472">
    <property type="entry name" value="Lipase_GDSL_2"/>
    <property type="match status" value="1"/>
</dbReference>
<dbReference type="PANTHER" id="PTHR43784">
    <property type="entry name" value="GDSL-LIKE LIPASE/ACYLHYDROLASE, PUTATIVE (AFU_ORTHOLOGUE AFUA_2G00820)-RELATED"/>
    <property type="match status" value="1"/>
</dbReference>
<dbReference type="Gene3D" id="3.40.50.1110">
    <property type="entry name" value="SGNH hydrolase"/>
    <property type="match status" value="1"/>
</dbReference>
<protein>
    <submittedName>
        <fullName evidence="2">SGNH/GDSL hydrolase family protein</fullName>
    </submittedName>
</protein>
<dbReference type="InterPro" id="IPR053140">
    <property type="entry name" value="GDSL_Rv0518-like"/>
</dbReference>
<dbReference type="AlphaFoldDB" id="A0A9X3E210"/>
<accession>A0A9X3E210</accession>
<comment type="caution">
    <text evidence="2">The sequence shown here is derived from an EMBL/GenBank/DDBJ whole genome shotgun (WGS) entry which is preliminary data.</text>
</comment>
<dbReference type="Proteomes" id="UP001144805">
    <property type="component" value="Unassembled WGS sequence"/>
</dbReference>
<feature type="domain" description="SGNH hydrolase-type esterase" evidence="1">
    <location>
        <begin position="164"/>
        <end position="363"/>
    </location>
</feature>
<evidence type="ECO:0000259" key="1">
    <source>
        <dbReference type="Pfam" id="PF13472"/>
    </source>
</evidence>
<dbReference type="InterPro" id="IPR036514">
    <property type="entry name" value="SGNH_hydro_sf"/>
</dbReference>
<sequence length="374" mass="40420">MNVWAADGALSGFYNQTIREVARISIGGERLVLRLTNEFGDRPFQLDAVQIAMAGEGGAAEPLTTRPVTFGGSRSATIHAGSPLFSDPIDLAVGPLARVAVSYYSSGFIPVHTHHFEAQQTAFISVPGNFAAAEQMIVQQTTTSRYLLSAIHCETETATGGVVCIGDSITDGYGSSIDGDCRWPDILAERFQQHGHESLAVVNLGIGGNRILHNRRGQKLLERFDRDVASLAGMTHLVVLEGVNDIVWPHTVLAGPDEEVRADDIIAGLRQVIARARIAGLKVAVGTVTPFEGTMSEVPNSGYYTAGKERTRQAVNKWIRSQDDDVHVLDFDAVLRDPAHPARLLPAFDSGDHIHPNDSGYRAMAEAVDLGWFN</sequence>
<dbReference type="CDD" id="cd01830">
    <property type="entry name" value="XynE_like"/>
    <property type="match status" value="1"/>
</dbReference>
<proteinExistence type="predicted"/>
<keyword evidence="3" id="KW-1185">Reference proteome</keyword>
<dbReference type="EMBL" id="JAPKNK010000004">
    <property type="protein sequence ID" value="MCX5569969.1"/>
    <property type="molecule type" value="Genomic_DNA"/>
</dbReference>
<evidence type="ECO:0000313" key="3">
    <source>
        <dbReference type="Proteomes" id="UP001144805"/>
    </source>
</evidence>